<dbReference type="RefSeq" id="WP_021820503.1">
    <property type="nucleotide sequence ID" value="NZ_AVBC01000039.1"/>
</dbReference>
<accession>W1N4F2</accession>
<organism evidence="2 3">
    <name type="scientific">Halomonas huangheensis</name>
    <dbReference type="NCBI Taxonomy" id="1178482"/>
    <lineage>
        <taxon>Bacteria</taxon>
        <taxon>Pseudomonadati</taxon>
        <taxon>Pseudomonadota</taxon>
        <taxon>Gammaproteobacteria</taxon>
        <taxon>Oceanospirillales</taxon>
        <taxon>Halomonadaceae</taxon>
        <taxon>Halomonas</taxon>
    </lineage>
</organism>
<dbReference type="PATRIC" id="fig|1178482.3.peg.3555"/>
<dbReference type="STRING" id="1178482.AR456_06235"/>
<dbReference type="EMBL" id="AVBC01000039">
    <property type="protein sequence ID" value="ERL50452.1"/>
    <property type="molecule type" value="Genomic_DNA"/>
</dbReference>
<keyword evidence="3" id="KW-1185">Reference proteome</keyword>
<feature type="domain" description="N-acetyltransferase" evidence="1">
    <location>
        <begin position="1"/>
        <end position="152"/>
    </location>
</feature>
<evidence type="ECO:0000313" key="2">
    <source>
        <dbReference type="EMBL" id="ERL50452.1"/>
    </source>
</evidence>
<dbReference type="AlphaFoldDB" id="W1N4F2"/>
<reference evidence="2 3" key="1">
    <citation type="submission" date="2013-08" db="EMBL/GenBank/DDBJ databases">
        <title>draft genome of Halomonas huanghegensis, strain BJGMM-B45T.</title>
        <authorList>
            <person name="Miao C."/>
            <person name="Wan Y."/>
            <person name="Jin W."/>
        </authorList>
    </citation>
    <scope>NUCLEOTIDE SEQUENCE [LARGE SCALE GENOMIC DNA]</scope>
    <source>
        <strain evidence="2 3">BJGMM-B45</strain>
    </source>
</reference>
<comment type="caution">
    <text evidence="2">The sequence shown here is derived from an EMBL/GenBank/DDBJ whole genome shotgun (WGS) entry which is preliminary data.</text>
</comment>
<evidence type="ECO:0000313" key="3">
    <source>
        <dbReference type="Proteomes" id="UP000019113"/>
    </source>
</evidence>
<dbReference type="SUPFAM" id="SSF55729">
    <property type="entry name" value="Acyl-CoA N-acyltransferases (Nat)"/>
    <property type="match status" value="1"/>
</dbReference>
<dbReference type="InterPro" id="IPR016181">
    <property type="entry name" value="Acyl_CoA_acyltransferase"/>
</dbReference>
<sequence>MNIRTADQNELNPLAQLWYQSWRDAHAEILPQALVGYRTLESFRARLQSVLSGVRVAGPLGAPLGLCIIKEGGIDQLFVAEKARGTGVAAALLSDAEANLGNLGVQVAWLVCAIGNERAAGFYAKNGWQRTGNVVIQLPVAGGAFPLEVWRYEKPLHAT</sequence>
<evidence type="ECO:0000259" key="1">
    <source>
        <dbReference type="PROSITE" id="PS51186"/>
    </source>
</evidence>
<dbReference type="GO" id="GO:0016747">
    <property type="term" value="F:acyltransferase activity, transferring groups other than amino-acyl groups"/>
    <property type="evidence" value="ECO:0007669"/>
    <property type="project" value="InterPro"/>
</dbReference>
<dbReference type="Proteomes" id="UP000019113">
    <property type="component" value="Unassembled WGS sequence"/>
</dbReference>
<dbReference type="eggNOG" id="COG0456">
    <property type="taxonomic scope" value="Bacteria"/>
</dbReference>
<dbReference type="OrthoDB" id="6172743at2"/>
<name>W1N4F2_9GAMM</name>
<dbReference type="Gene3D" id="3.40.630.30">
    <property type="match status" value="1"/>
</dbReference>
<dbReference type="KEGG" id="hhu:AR456_06235"/>
<dbReference type="InterPro" id="IPR000182">
    <property type="entry name" value="GNAT_dom"/>
</dbReference>
<dbReference type="Pfam" id="PF00583">
    <property type="entry name" value="Acetyltransf_1"/>
    <property type="match status" value="1"/>
</dbReference>
<dbReference type="CDD" id="cd04301">
    <property type="entry name" value="NAT_SF"/>
    <property type="match status" value="1"/>
</dbReference>
<dbReference type="PROSITE" id="PS51186">
    <property type="entry name" value="GNAT"/>
    <property type="match status" value="1"/>
</dbReference>
<gene>
    <name evidence="2" type="ORF">BJB45_04830</name>
</gene>
<protein>
    <recommendedName>
        <fullName evidence="1">N-acetyltransferase domain-containing protein</fullName>
    </recommendedName>
</protein>
<proteinExistence type="predicted"/>